<protein>
    <submittedName>
        <fullName evidence="1">Uncharacterized protein</fullName>
    </submittedName>
</protein>
<name>A0A1G7RCA2_RHOCA</name>
<sequence length="307" mass="32552">MRSLAIMRAVLIRQTARGAFPSEVAGIEDETCFVTASVALCLDPAAHRPALERALDFIETCEDPRHPGAFAFYPPRGNGPMLVRGLPPDADDTALAWLALLHGGRRGADQARAAFEARITPAACLLVPGGAPPWVRRGAVRTWLIERGRDNPVDLAVNANVLALACRLGLAAHPVAQGAAASLAAAAAGGFDPAGFGRRLAPYYADVTELWFAVRRAAALDDGTLAPMLVPVLAWLAPLLGSRALALDKPLYCNDHGRPVWRAPVLQRARRLGPAPRLPHASACAFKQTPALSNKGDQHDVLFLCGA</sequence>
<dbReference type="SUPFAM" id="SSF48239">
    <property type="entry name" value="Terpenoid cyclases/Protein prenyltransferases"/>
    <property type="match status" value="1"/>
</dbReference>
<dbReference type="RefSeq" id="WP_139182511.1">
    <property type="nucleotide sequence ID" value="NZ_CP119563.1"/>
</dbReference>
<dbReference type="Gene3D" id="1.50.10.20">
    <property type="match status" value="1"/>
</dbReference>
<organism evidence="1 2">
    <name type="scientific">Rhodobacter capsulatus</name>
    <name type="common">Rhodopseudomonas capsulata</name>
    <dbReference type="NCBI Taxonomy" id="1061"/>
    <lineage>
        <taxon>Bacteria</taxon>
        <taxon>Pseudomonadati</taxon>
        <taxon>Pseudomonadota</taxon>
        <taxon>Alphaproteobacteria</taxon>
        <taxon>Rhodobacterales</taxon>
        <taxon>Rhodobacter group</taxon>
        <taxon>Rhodobacter</taxon>
    </lineage>
</organism>
<dbReference type="OrthoDB" id="7817950at2"/>
<dbReference type="InterPro" id="IPR008930">
    <property type="entry name" value="Terpenoid_cyclase/PrenylTrfase"/>
</dbReference>
<dbReference type="EMBL" id="FNAY01000029">
    <property type="protein sequence ID" value="SDG08275.1"/>
    <property type="molecule type" value="Genomic_DNA"/>
</dbReference>
<proteinExistence type="predicted"/>
<gene>
    <name evidence="1" type="ORF">SAMN04244550_03387</name>
</gene>
<dbReference type="AlphaFoldDB" id="A0A1G7RCA2"/>
<evidence type="ECO:0000313" key="2">
    <source>
        <dbReference type="Proteomes" id="UP000183812"/>
    </source>
</evidence>
<reference evidence="1 2" key="1">
    <citation type="submission" date="2016-10" db="EMBL/GenBank/DDBJ databases">
        <authorList>
            <person name="de Groot N.N."/>
        </authorList>
    </citation>
    <scope>NUCLEOTIDE SEQUENCE [LARGE SCALE GENOMIC DNA]</scope>
    <source>
        <strain evidence="2">DSM 938 / 37b4</strain>
    </source>
</reference>
<evidence type="ECO:0000313" key="1">
    <source>
        <dbReference type="EMBL" id="SDG08275.1"/>
    </source>
</evidence>
<accession>A0A1G7RCA2</accession>
<dbReference type="Proteomes" id="UP000183812">
    <property type="component" value="Unassembled WGS sequence"/>
</dbReference>